<name>A0AC61R0U9_9FIRM</name>
<proteinExistence type="predicted"/>
<gene>
    <name evidence="1" type="ORF">E5357_03945</name>
</gene>
<evidence type="ECO:0000313" key="1">
    <source>
        <dbReference type="EMBL" id="TGX99886.1"/>
    </source>
</evidence>
<sequence length="560" mass="61349">MKMMDGRNFRVRYHGIKISTLEDFARLRGGSRQSMKDVCFVRAVGTYPGLAEDIEKMDNLLTGQMNAGICRYIRINVLPMPSGSEEISAYAGCYDKWVKTGKKRMDMAEGNEEFRQAAGQALTEALALFRKAAPNATSTIERNFAVKLLYWFDKICAGLAGQWRLEASIKIVLPNISKMQEYLFSYFLTQLGIDVLLLQCSVDIEEKLERLNLSEQLELGMICRFTIPEYHVPGDSFRDAADAGDGRETGKVRTGNSRVSAAYRQDVRTSSGSEVSQIESGSSTVQAYEENGAIRESRPVVRLPERRRKSRESGILGSGRLQEPGAQTGASGGGKQEGAADSRGMEAPPFSGNSRPVGSIVRDSRPGVLRRELEFEELALLASSVVMIVIHDQRGEIAGTGSGIMVGKDGYILTNNHVASGGVFYDIRIEEDDQVYTTDELIKYNPVLDLALLRIQRRLKPIPVYGGEKHLVRGQKVVAIGSPLGLFNSVSDGIISGFRSVDGVDMIQFTAPISHGSSGGAVLNMYGEIIGISTAGIDRGQNINLAVGYENIRQFIRGFV</sequence>
<keyword evidence="2" id="KW-1185">Reference proteome</keyword>
<dbReference type="EMBL" id="SRZB01000004">
    <property type="protein sequence ID" value="TGX99886.1"/>
    <property type="molecule type" value="Genomic_DNA"/>
</dbReference>
<evidence type="ECO:0000313" key="2">
    <source>
        <dbReference type="Proteomes" id="UP000307720"/>
    </source>
</evidence>
<comment type="caution">
    <text evidence="1">The sequence shown here is derived from an EMBL/GenBank/DDBJ whole genome shotgun (WGS) entry which is preliminary data.</text>
</comment>
<accession>A0AC61R0U9</accession>
<dbReference type="Proteomes" id="UP000307720">
    <property type="component" value="Unassembled WGS sequence"/>
</dbReference>
<reference evidence="1" key="1">
    <citation type="submission" date="2019-04" db="EMBL/GenBank/DDBJ databases">
        <title>Microbes associate with the intestines of laboratory mice.</title>
        <authorList>
            <person name="Navarre W."/>
            <person name="Wong E."/>
            <person name="Huang K."/>
            <person name="Tropini C."/>
            <person name="Ng K."/>
            <person name="Yu B."/>
        </authorList>
    </citation>
    <scope>NUCLEOTIDE SEQUENCE</scope>
    <source>
        <strain evidence="1">NM72_1-8</strain>
    </source>
</reference>
<organism evidence="1 2">
    <name type="scientific">Hominisplanchenecus murintestinalis</name>
    <dbReference type="NCBI Taxonomy" id="2941517"/>
    <lineage>
        <taxon>Bacteria</taxon>
        <taxon>Bacillati</taxon>
        <taxon>Bacillota</taxon>
        <taxon>Clostridia</taxon>
        <taxon>Lachnospirales</taxon>
        <taxon>Lachnospiraceae</taxon>
        <taxon>Hominisplanchenecus</taxon>
    </lineage>
</organism>
<protein>
    <submittedName>
        <fullName evidence="1">Trypsin-like serine protease</fullName>
    </submittedName>
</protein>